<keyword evidence="1" id="KW-0472">Membrane</keyword>
<evidence type="ECO:0000313" key="3">
    <source>
        <dbReference type="Proteomes" id="UP001341297"/>
    </source>
</evidence>
<dbReference type="RefSeq" id="WP_156183576.1">
    <property type="nucleotide sequence ID" value="NZ_CP023481.1"/>
</dbReference>
<comment type="caution">
    <text evidence="2">The sequence shown here is derived from an EMBL/GenBank/DDBJ whole genome shotgun (WGS) entry which is preliminary data.</text>
</comment>
<organism evidence="2 3">
    <name type="scientific">Bacillus glycinifermentans</name>
    <dbReference type="NCBI Taxonomy" id="1664069"/>
    <lineage>
        <taxon>Bacteria</taxon>
        <taxon>Bacillati</taxon>
        <taxon>Bacillota</taxon>
        <taxon>Bacilli</taxon>
        <taxon>Bacillales</taxon>
        <taxon>Bacillaceae</taxon>
        <taxon>Bacillus</taxon>
    </lineage>
</organism>
<accession>A0ABU6H0F4</accession>
<proteinExistence type="predicted"/>
<dbReference type="EMBL" id="JARRTL010000007">
    <property type="protein sequence ID" value="MEC0484502.1"/>
    <property type="molecule type" value="Genomic_DNA"/>
</dbReference>
<keyword evidence="3" id="KW-1185">Reference proteome</keyword>
<keyword evidence="1" id="KW-1133">Transmembrane helix</keyword>
<dbReference type="Proteomes" id="UP001341297">
    <property type="component" value="Unassembled WGS sequence"/>
</dbReference>
<reference evidence="2 3" key="1">
    <citation type="submission" date="2023-03" db="EMBL/GenBank/DDBJ databases">
        <title>Agriculturally important microbes genome sequencing.</title>
        <authorList>
            <person name="Dunlap C."/>
        </authorList>
    </citation>
    <scope>NUCLEOTIDE SEQUENCE [LARGE SCALE GENOMIC DNA]</scope>
    <source>
        <strain evidence="2 3">CBP-3203</strain>
    </source>
</reference>
<name>A0ABU6H0F4_9BACI</name>
<gene>
    <name evidence="2" type="ORF">P8828_06510</name>
</gene>
<feature type="transmembrane region" description="Helical" evidence="1">
    <location>
        <begin position="6"/>
        <end position="26"/>
    </location>
</feature>
<keyword evidence="1" id="KW-0812">Transmembrane</keyword>
<evidence type="ECO:0000256" key="1">
    <source>
        <dbReference type="SAM" id="Phobius"/>
    </source>
</evidence>
<protein>
    <submittedName>
        <fullName evidence="2">Uncharacterized protein</fullName>
    </submittedName>
</protein>
<sequence>MKRLNIILRLISTVLLIGPYAIIYVFDHGNPIMNARVRKAFGGIRVSGKRL</sequence>
<evidence type="ECO:0000313" key="2">
    <source>
        <dbReference type="EMBL" id="MEC0484502.1"/>
    </source>
</evidence>